<dbReference type="PROSITE" id="PS51257">
    <property type="entry name" value="PROKAR_LIPOPROTEIN"/>
    <property type="match status" value="1"/>
</dbReference>
<feature type="compositionally biased region" description="Acidic residues" evidence="1">
    <location>
        <begin position="42"/>
        <end position="55"/>
    </location>
</feature>
<dbReference type="RefSeq" id="WP_346755905.1">
    <property type="nucleotide sequence ID" value="NZ_JAUJEB010000001.1"/>
</dbReference>
<reference evidence="2" key="1">
    <citation type="submission" date="2023-06" db="EMBL/GenBank/DDBJ databases">
        <title>Genomic of Agaribacillus aureum.</title>
        <authorList>
            <person name="Wang G."/>
        </authorList>
    </citation>
    <scope>NUCLEOTIDE SEQUENCE</scope>
    <source>
        <strain evidence="2">BMA12</strain>
    </source>
</reference>
<comment type="caution">
    <text evidence="2">The sequence shown here is derived from an EMBL/GenBank/DDBJ whole genome shotgun (WGS) entry which is preliminary data.</text>
</comment>
<feature type="region of interest" description="Disordered" evidence="1">
    <location>
        <begin position="32"/>
        <end position="55"/>
    </location>
</feature>
<proteinExistence type="predicted"/>
<name>A0ABT8KYN2_9BACT</name>
<evidence type="ECO:0000256" key="1">
    <source>
        <dbReference type="SAM" id="MobiDB-lite"/>
    </source>
</evidence>
<dbReference type="Proteomes" id="UP001172083">
    <property type="component" value="Unassembled WGS sequence"/>
</dbReference>
<gene>
    <name evidence="2" type="ORF">QQ020_00845</name>
</gene>
<evidence type="ECO:0000313" key="3">
    <source>
        <dbReference type="Proteomes" id="UP001172083"/>
    </source>
</evidence>
<evidence type="ECO:0008006" key="4">
    <source>
        <dbReference type="Google" id="ProtNLM"/>
    </source>
</evidence>
<evidence type="ECO:0000313" key="2">
    <source>
        <dbReference type="EMBL" id="MDN5210562.1"/>
    </source>
</evidence>
<protein>
    <recommendedName>
        <fullName evidence="4">Lipoprotein</fullName>
    </recommendedName>
</protein>
<keyword evidence="3" id="KW-1185">Reference proteome</keyword>
<sequence length="55" mass="6113">MKKLILLMLVVGFSISFYGCEEDNLEEVQPKFDLPEVTATDGETEESEGDIDGDD</sequence>
<accession>A0ABT8KYN2</accession>
<organism evidence="2 3">
    <name type="scientific">Agaribacillus aureus</name>
    <dbReference type="NCBI Taxonomy" id="3051825"/>
    <lineage>
        <taxon>Bacteria</taxon>
        <taxon>Pseudomonadati</taxon>
        <taxon>Bacteroidota</taxon>
        <taxon>Cytophagia</taxon>
        <taxon>Cytophagales</taxon>
        <taxon>Splendidivirgaceae</taxon>
        <taxon>Agaribacillus</taxon>
    </lineage>
</organism>
<dbReference type="EMBL" id="JAUJEB010000001">
    <property type="protein sequence ID" value="MDN5210562.1"/>
    <property type="molecule type" value="Genomic_DNA"/>
</dbReference>